<dbReference type="AlphaFoldDB" id="B0EBI4"/>
<reference evidence="2" key="1">
    <citation type="submission" date="2007-12" db="EMBL/GenBank/DDBJ databases">
        <title>Annotation of Entamoeba dispar SAW760.</title>
        <authorList>
            <person name="Lorenzi H."/>
            <person name="Inman J."/>
            <person name="Schobel S."/>
            <person name="Amedeo P."/>
            <person name="Caler E."/>
        </authorList>
    </citation>
    <scope>NUCLEOTIDE SEQUENCE [LARGE SCALE GENOMIC DNA]</scope>
    <source>
        <strain evidence="2">ATCC PRA-260 / SAW760</strain>
    </source>
</reference>
<name>B0EBI4_ENTDS</name>
<sequence>MIRIDRVIKKVNLNFLDNIVNILDIYTGCIITHKKENISEDIFLVSVSPIEGNIKEFYVFSSQIISNPLLTNQQNSEQPLLDSSIKKIRIIDTVSIENKIIGYNTILREKDSVVSEFKSSTEVQKEFNSQLKLYLKRTELSGYEKARDLVLPPNLCSITQKFDKFVIRQLQKTKKCYLVSKRDNGSEFINHFLQLLRFYHHNQPIAVLCSSELYKSYYQYFNKNSRIQDSYIPISTHSILSTDPFSMNSSNYFITKSIFTNDFVPYCDIAIFEYSNLIPREWLTKFDIVFQCGIPEETFYTTSGIIYWNCLPNTTNLLPPTDVDLFCTSPLITVIIPIAYHQEIEVKTILNYEKEFKQSDFINLLNKSTSYIGNNSVCLNTLPSSSRYFLDTLFQLFNDKKIIVVSSSNLIEDIPHNFIISSHKTLTNKQNASDFKKEKRGILVIDFESVIFYGFEKVDLFIKYGNYKEPTTWLKSSLGLNRNTFSIELIPDKSFYGYSFIFEKKDYNDYLQYIKSNEFTVNRFSSIEMMKIFQRINDEISYLQSPIELNNLINREPSFKENDLFILSDIVDTIRSKFPFDEKRHKSQTEFYVNLLYKKSNSQKPNPVNLLKTSELEPKSSLLPSITKILPTEENLNNSVVKKLPTENLVNDDVKKILTKILDDNAVKIHNNDQPVTGIPSQRNKHINSSSHTAVASSIKQKHFYLSPTNKSKKLDDCLLSIPLPLRTPTKRSVPITVPPNNNEVYKKPDPVIVISGNGNVNSNQPSSKSESNVMLRQVTMPTTDELPPIIQNSSIAKIRKVNPFSVNLDYPYEILQKQLDRSNELIQHNTIKFDQSYKTNVINDRTKLIDFISQIIRNESIRINIYLDIPIVTEEFIKLIYYFGLDPSTLKRNSVILSRVPLEILNTLSYETMKYCTYKFPQLKNHLNFVEYIQKYVKEKQQGISLRINHRRNMLWTDELVDEFMLCISVYGFGNMEPILKSNTIVDALMKCNFQTKEQIIMELRRKLSEIYFENY</sequence>
<keyword evidence="2" id="KW-1185">Reference proteome</keyword>
<dbReference type="RefSeq" id="XP_001735679.1">
    <property type="nucleotide sequence ID" value="XM_001735627.1"/>
</dbReference>
<dbReference type="KEGG" id="edi:EDI_025520"/>
<dbReference type="GeneID" id="5880646"/>
<protein>
    <submittedName>
        <fullName evidence="1">Uncharacterized protein</fullName>
    </submittedName>
</protein>
<accession>B0EBI4</accession>
<evidence type="ECO:0000313" key="2">
    <source>
        <dbReference type="Proteomes" id="UP000008076"/>
    </source>
</evidence>
<dbReference type="eggNOG" id="ENOG502RFJK">
    <property type="taxonomic scope" value="Eukaryota"/>
</dbReference>
<evidence type="ECO:0000313" key="1">
    <source>
        <dbReference type="EMBL" id="EDR28091.1"/>
    </source>
</evidence>
<dbReference type="EMBL" id="DS548604">
    <property type="protein sequence ID" value="EDR28091.1"/>
    <property type="molecule type" value="Genomic_DNA"/>
</dbReference>
<dbReference type="OrthoDB" id="27988at2759"/>
<proteinExistence type="predicted"/>
<dbReference type="OMA" id="NVMLRQV"/>
<organism evidence="2">
    <name type="scientific">Entamoeba dispar (strain ATCC PRA-260 / SAW760)</name>
    <dbReference type="NCBI Taxonomy" id="370354"/>
    <lineage>
        <taxon>Eukaryota</taxon>
        <taxon>Amoebozoa</taxon>
        <taxon>Evosea</taxon>
        <taxon>Archamoebae</taxon>
        <taxon>Mastigamoebida</taxon>
        <taxon>Entamoebidae</taxon>
        <taxon>Entamoeba</taxon>
    </lineage>
</organism>
<gene>
    <name evidence="1" type="ORF">EDI_025520</name>
</gene>
<dbReference type="VEuPathDB" id="AmoebaDB:EDI_025520"/>
<dbReference type="Proteomes" id="UP000008076">
    <property type="component" value="Unassembled WGS sequence"/>
</dbReference>